<feature type="domain" description="Non-reducing end beta-L-arabinofuranosidase-like GH127 catalytic" evidence="1">
    <location>
        <begin position="18"/>
        <end position="407"/>
    </location>
</feature>
<dbReference type="InterPro" id="IPR012878">
    <property type="entry name" value="Beta-AFase-like_GH127_cat"/>
</dbReference>
<dbReference type="AlphaFoldDB" id="A0A3D9I3U8"/>
<dbReference type="Pfam" id="PF20736">
    <property type="entry name" value="Glyco_hydro127M"/>
    <property type="match status" value="1"/>
</dbReference>
<accession>A0A3D9I3U8</accession>
<dbReference type="InterPro" id="IPR049046">
    <property type="entry name" value="Beta-AFase-like_GH127_middle"/>
</dbReference>
<feature type="domain" description="Non-reducing end beta-L-arabinofuranosidase-like GH127 middle" evidence="2">
    <location>
        <begin position="417"/>
        <end position="505"/>
    </location>
</feature>
<protein>
    <recommendedName>
        <fullName evidence="5">DUF1680 family protein</fullName>
    </recommendedName>
</protein>
<proteinExistence type="predicted"/>
<evidence type="ECO:0000313" key="3">
    <source>
        <dbReference type="EMBL" id="RED56320.1"/>
    </source>
</evidence>
<evidence type="ECO:0000259" key="2">
    <source>
        <dbReference type="Pfam" id="PF20736"/>
    </source>
</evidence>
<evidence type="ECO:0000313" key="4">
    <source>
        <dbReference type="Proteomes" id="UP000256869"/>
    </source>
</evidence>
<dbReference type="PANTHER" id="PTHR31151">
    <property type="entry name" value="PROLINE-TRNA LIGASE (DUF1680)"/>
    <property type="match status" value="1"/>
</dbReference>
<dbReference type="EMBL" id="QRDY01000014">
    <property type="protein sequence ID" value="RED56320.1"/>
    <property type="molecule type" value="Genomic_DNA"/>
</dbReference>
<evidence type="ECO:0000259" key="1">
    <source>
        <dbReference type="Pfam" id="PF07944"/>
    </source>
</evidence>
<reference evidence="3 4" key="1">
    <citation type="submission" date="2018-07" db="EMBL/GenBank/DDBJ databases">
        <title>Genomic Encyclopedia of Type Strains, Phase III (KMG-III): the genomes of soil and plant-associated and newly described type strains.</title>
        <authorList>
            <person name="Whitman W."/>
        </authorList>
    </citation>
    <scope>NUCLEOTIDE SEQUENCE [LARGE SCALE GENOMIC DNA]</scope>
    <source>
        <strain evidence="3 4">CECT 8236</strain>
    </source>
</reference>
<name>A0A3D9I3U8_9BACL</name>
<dbReference type="Proteomes" id="UP000256869">
    <property type="component" value="Unassembled WGS sequence"/>
</dbReference>
<dbReference type="SUPFAM" id="SSF48208">
    <property type="entry name" value="Six-hairpin glycosidases"/>
    <property type="match status" value="1"/>
</dbReference>
<dbReference type="InterPro" id="IPR008928">
    <property type="entry name" value="6-hairpin_glycosidase_sf"/>
</dbReference>
<dbReference type="Pfam" id="PF07944">
    <property type="entry name" value="Beta-AFase-like_GH127_cat"/>
    <property type="match status" value="1"/>
</dbReference>
<gene>
    <name evidence="3" type="ORF">DFP95_11495</name>
</gene>
<evidence type="ECO:0008006" key="5">
    <source>
        <dbReference type="Google" id="ProtNLM"/>
    </source>
</evidence>
<dbReference type="PANTHER" id="PTHR31151:SF0">
    <property type="entry name" value="PROLINE-TRNA LIGASE (DUF1680)"/>
    <property type="match status" value="1"/>
</dbReference>
<comment type="caution">
    <text evidence="3">The sequence shown here is derived from an EMBL/GenBank/DDBJ whole genome shotgun (WGS) entry which is preliminary data.</text>
</comment>
<sequence length="616" mass="69895">MLSERKMHVMFTSFRLDEVRLTDRDFASRRELVKKYIRDFDLERLMHTFKINAGIPSNAEPLGGWEAPDCGLRGHFAGHFLSACAKFAFGDHDEMLKNKADEIVDVMERCAQPNGYLSAFEEDKLDVLEFEENRNVWAPYYTLHKIMQGLIDCHTYLLNAKALVLAVNLALYIRERFGKLSHWKIDGILRCTKVNPVNEFGGLGDSLYALYGLTGDARLLELARVFDRDYWIEPLSAGQDVLEDLHANAHLPMILSAMHRYKFESEGKYKRAALHFYDFVKGRTFANGSNSSKATACIRGGVSEKAEHWGGYGQLADALTGGESESCCAHNTEKILERLLEWSSEIGYLEHLESLKYNAVLNSASARTGLSQYHQPMGRHATKKFSTPHDSFWCCTASGIEAMSELQKNIWFRDGNTVLLNAFISSTAVWKDRRIAIDQRTEFPNSLASSLFIEADEPSEIRILFREKAVKAIKINSERIELRRKEGYIAVERLFRNGDRIDIEIEASLQLVPLPGSEALAALMYGNVLLAKVGDDPHLKGITVRKLQEKFASTIQEGDLEVLVEDDDGRQARFVPLYKVEEEPYSVYLDWSGQEEYYFGFSFAADGSAAYEEVER</sequence>
<keyword evidence="4" id="KW-1185">Reference proteome</keyword>
<organism evidence="3 4">
    <name type="scientific">Cohnella lupini</name>
    <dbReference type="NCBI Taxonomy" id="1294267"/>
    <lineage>
        <taxon>Bacteria</taxon>
        <taxon>Bacillati</taxon>
        <taxon>Bacillota</taxon>
        <taxon>Bacilli</taxon>
        <taxon>Bacillales</taxon>
        <taxon>Paenibacillaceae</taxon>
        <taxon>Cohnella</taxon>
    </lineage>
</organism>
<dbReference type="GO" id="GO:0005975">
    <property type="term" value="P:carbohydrate metabolic process"/>
    <property type="evidence" value="ECO:0007669"/>
    <property type="project" value="InterPro"/>
</dbReference>